<keyword evidence="6" id="KW-0239">DNA-directed DNA polymerase</keyword>
<dbReference type="Pfam" id="PF09115">
    <property type="entry name" value="DNApol3-delta_C"/>
    <property type="match status" value="1"/>
</dbReference>
<reference evidence="9 10" key="1">
    <citation type="submission" date="2023-07" db="EMBL/GenBank/DDBJ databases">
        <title>Genomic Encyclopedia of Type Strains, Phase IV (KMG-IV): sequencing the most valuable type-strain genomes for metagenomic binning, comparative biology and taxonomic classification.</title>
        <authorList>
            <person name="Goeker M."/>
        </authorList>
    </citation>
    <scope>NUCLEOTIDE SEQUENCE [LARGE SCALE GENOMIC DNA]</scope>
    <source>
        <strain evidence="9 10">DSM 9768</strain>
    </source>
</reference>
<organism evidence="9 10">
    <name type="scientific">Evansella vedderi</name>
    <dbReference type="NCBI Taxonomy" id="38282"/>
    <lineage>
        <taxon>Bacteria</taxon>
        <taxon>Bacillati</taxon>
        <taxon>Bacillota</taxon>
        <taxon>Bacilli</taxon>
        <taxon>Bacillales</taxon>
        <taxon>Bacillaceae</taxon>
        <taxon>Evansella</taxon>
    </lineage>
</organism>
<evidence type="ECO:0000256" key="1">
    <source>
        <dbReference type="ARBA" id="ARBA00012417"/>
    </source>
</evidence>
<dbReference type="PANTHER" id="PTHR11669:SF8">
    <property type="entry name" value="DNA POLYMERASE III SUBUNIT DELTA"/>
    <property type="match status" value="1"/>
</dbReference>
<protein>
    <recommendedName>
        <fullName evidence="2">DNA polymerase III subunit delta'</fullName>
        <ecNumber evidence="1">2.7.7.7</ecNumber>
    </recommendedName>
</protein>
<dbReference type="PANTHER" id="PTHR11669">
    <property type="entry name" value="REPLICATION FACTOR C / DNA POLYMERASE III GAMMA-TAU SUBUNIT"/>
    <property type="match status" value="1"/>
</dbReference>
<gene>
    <name evidence="9" type="ORF">J2S74_005472</name>
</gene>
<dbReference type="PRINTS" id="PR00300">
    <property type="entry name" value="CLPPROTEASEA"/>
</dbReference>
<evidence type="ECO:0000313" key="9">
    <source>
        <dbReference type="EMBL" id="MDQ0258009.1"/>
    </source>
</evidence>
<dbReference type="RefSeq" id="WP_307332629.1">
    <property type="nucleotide sequence ID" value="NZ_JAUSUG010000041.1"/>
</dbReference>
<dbReference type="InterPro" id="IPR004622">
    <property type="entry name" value="DNA_pol_HolB"/>
</dbReference>
<name>A0ABU0A4H8_9BACI</name>
<dbReference type="Gene3D" id="3.40.50.300">
    <property type="entry name" value="P-loop containing nucleotide triphosphate hydrolases"/>
    <property type="match status" value="1"/>
</dbReference>
<evidence type="ECO:0000259" key="8">
    <source>
        <dbReference type="Pfam" id="PF09115"/>
    </source>
</evidence>
<comment type="caution">
    <text evidence="9">The sequence shown here is derived from an EMBL/GenBank/DDBJ whole genome shotgun (WGS) entry which is preliminary data.</text>
</comment>
<dbReference type="NCBIfam" id="TIGR00678">
    <property type="entry name" value="holB"/>
    <property type="match status" value="1"/>
</dbReference>
<keyword evidence="10" id="KW-1185">Reference proteome</keyword>
<dbReference type="InterPro" id="IPR001270">
    <property type="entry name" value="ClpA/B"/>
</dbReference>
<proteinExistence type="predicted"/>
<dbReference type="Proteomes" id="UP001230005">
    <property type="component" value="Unassembled WGS sequence"/>
</dbReference>
<dbReference type="EC" id="2.7.7.7" evidence="1"/>
<feature type="domain" description="DNA polymerase III delta subunit C-terminal" evidence="8">
    <location>
        <begin position="240"/>
        <end position="326"/>
    </location>
</feature>
<evidence type="ECO:0000256" key="3">
    <source>
        <dbReference type="ARBA" id="ARBA00022679"/>
    </source>
</evidence>
<dbReference type="InterPro" id="IPR027417">
    <property type="entry name" value="P-loop_NTPase"/>
</dbReference>
<keyword evidence="5" id="KW-0235">DNA replication</keyword>
<dbReference type="GO" id="GO:0003887">
    <property type="term" value="F:DNA-directed DNA polymerase activity"/>
    <property type="evidence" value="ECO:0007669"/>
    <property type="project" value="UniProtKB-EC"/>
</dbReference>
<dbReference type="NCBIfam" id="NF005972">
    <property type="entry name" value="PRK08058.1"/>
    <property type="match status" value="1"/>
</dbReference>
<evidence type="ECO:0000256" key="6">
    <source>
        <dbReference type="ARBA" id="ARBA00022932"/>
    </source>
</evidence>
<evidence type="ECO:0000313" key="10">
    <source>
        <dbReference type="Proteomes" id="UP001230005"/>
    </source>
</evidence>
<keyword evidence="4 9" id="KW-0548">Nucleotidyltransferase</keyword>
<dbReference type="EMBL" id="JAUSUG010000041">
    <property type="protein sequence ID" value="MDQ0258009.1"/>
    <property type="molecule type" value="Genomic_DNA"/>
</dbReference>
<evidence type="ECO:0000256" key="4">
    <source>
        <dbReference type="ARBA" id="ARBA00022695"/>
    </source>
</evidence>
<comment type="catalytic activity">
    <reaction evidence="7">
        <text>DNA(n) + a 2'-deoxyribonucleoside 5'-triphosphate = DNA(n+1) + diphosphate</text>
        <dbReference type="Rhea" id="RHEA:22508"/>
        <dbReference type="Rhea" id="RHEA-COMP:17339"/>
        <dbReference type="Rhea" id="RHEA-COMP:17340"/>
        <dbReference type="ChEBI" id="CHEBI:33019"/>
        <dbReference type="ChEBI" id="CHEBI:61560"/>
        <dbReference type="ChEBI" id="CHEBI:173112"/>
        <dbReference type="EC" id="2.7.7.7"/>
    </reaction>
</comment>
<accession>A0ABU0A4H8</accession>
<dbReference type="Pfam" id="PF13177">
    <property type="entry name" value="DNA_pol3_delta2"/>
    <property type="match status" value="1"/>
</dbReference>
<evidence type="ECO:0000256" key="5">
    <source>
        <dbReference type="ARBA" id="ARBA00022705"/>
    </source>
</evidence>
<keyword evidence="3 9" id="KW-0808">Transferase</keyword>
<sequence length="328" mass="37643">MIWEKLGETQPTVVKMLTNSLKKERLAHAYLFEGPRGSGKKEVAKALAKAFFCEEKNGVNPCLSCLNCKRIESGNHPDVHVIETEGSTIKVDQIRHLKKEFSFRGMESKRKVYLVEDAEKMSTGAANSILKFLEEPDGEALAILMTTQVHRILKTIISRSQVLTFLSLSPERLVKKLMEAGISETDARAVSQITFDLEEGIQLCQDNWIAQARNKVIQLIDDTIMRPKYAFITLQEGWMPFFKEKKDMQLGLDLLMIWYRDVLRYQVNQLEQIIYIDQETKLQEQSLKLSQRKLGQNLQAVMDAKRRLDANTAPQLLMEQLLLRLQEG</sequence>
<dbReference type="InterPro" id="IPR050238">
    <property type="entry name" value="DNA_Rep/Repair_Clamp_Loader"/>
</dbReference>
<dbReference type="SUPFAM" id="SSF52540">
    <property type="entry name" value="P-loop containing nucleoside triphosphate hydrolases"/>
    <property type="match status" value="1"/>
</dbReference>
<evidence type="ECO:0000256" key="7">
    <source>
        <dbReference type="ARBA" id="ARBA00049244"/>
    </source>
</evidence>
<dbReference type="InterPro" id="IPR015199">
    <property type="entry name" value="DNA_pol_III_delta_C"/>
</dbReference>
<evidence type="ECO:0000256" key="2">
    <source>
        <dbReference type="ARBA" id="ARBA00014363"/>
    </source>
</evidence>
<dbReference type="Gene3D" id="1.20.272.10">
    <property type="match status" value="1"/>
</dbReference>